<dbReference type="SUPFAM" id="SSF110997">
    <property type="entry name" value="Sporulation related repeat"/>
    <property type="match status" value="1"/>
</dbReference>
<reference evidence="5 6" key="1">
    <citation type="submission" date="2019-01" db="EMBL/GenBank/DDBJ databases">
        <title>Altererythrobacter rhizovicinus sp. nov., isolated from the rhizosphere soil of Haloxylon ammodendron.</title>
        <authorList>
            <person name="Li H.-P."/>
            <person name="Gou J.-Y."/>
            <person name="Yao D."/>
            <person name="Han Q.-Q."/>
            <person name="Shao K.-Z."/>
            <person name="Zhao Q."/>
            <person name="Zhang J.-L."/>
        </authorList>
    </citation>
    <scope>NUCLEOTIDE SEQUENCE [LARGE SCALE GENOMIC DNA]</scope>
    <source>
        <strain evidence="5 6">AY-3R</strain>
    </source>
</reference>
<dbReference type="GO" id="GO:0042834">
    <property type="term" value="F:peptidoglycan binding"/>
    <property type="evidence" value="ECO:0007669"/>
    <property type="project" value="InterPro"/>
</dbReference>
<keyword evidence="3" id="KW-0732">Signal</keyword>
<comment type="caution">
    <text evidence="5">The sequence shown here is derived from an EMBL/GenBank/DDBJ whole genome shotgun (WGS) entry which is preliminary data.</text>
</comment>
<feature type="region of interest" description="Disordered" evidence="2">
    <location>
        <begin position="268"/>
        <end position="318"/>
    </location>
</feature>
<feature type="signal peptide" evidence="3">
    <location>
        <begin position="1"/>
        <end position="26"/>
    </location>
</feature>
<dbReference type="PROSITE" id="PS51724">
    <property type="entry name" value="SPOR"/>
    <property type="match status" value="1"/>
</dbReference>
<dbReference type="Proteomes" id="UP000293623">
    <property type="component" value="Unassembled WGS sequence"/>
</dbReference>
<dbReference type="OrthoDB" id="7398646at2"/>
<dbReference type="Gene3D" id="1.25.40.10">
    <property type="entry name" value="Tetratricopeptide repeat domain"/>
    <property type="match status" value="1"/>
</dbReference>
<evidence type="ECO:0000256" key="1">
    <source>
        <dbReference type="PROSITE-ProRule" id="PRU00339"/>
    </source>
</evidence>
<evidence type="ECO:0000313" key="6">
    <source>
        <dbReference type="Proteomes" id="UP000293623"/>
    </source>
</evidence>
<keyword evidence="1" id="KW-0802">TPR repeat</keyword>
<organism evidence="5 6">
    <name type="scientific">Pelagerythrobacter rhizovicinus</name>
    <dbReference type="NCBI Taxonomy" id="2268576"/>
    <lineage>
        <taxon>Bacteria</taxon>
        <taxon>Pseudomonadati</taxon>
        <taxon>Pseudomonadota</taxon>
        <taxon>Alphaproteobacteria</taxon>
        <taxon>Sphingomonadales</taxon>
        <taxon>Erythrobacteraceae</taxon>
        <taxon>Pelagerythrobacter</taxon>
    </lineage>
</organism>
<evidence type="ECO:0000256" key="3">
    <source>
        <dbReference type="SAM" id="SignalP"/>
    </source>
</evidence>
<dbReference type="SUPFAM" id="SSF48452">
    <property type="entry name" value="TPR-like"/>
    <property type="match status" value="1"/>
</dbReference>
<dbReference type="InterPro" id="IPR036680">
    <property type="entry name" value="SPOR-like_sf"/>
</dbReference>
<feature type="compositionally biased region" description="Low complexity" evidence="2">
    <location>
        <begin position="301"/>
        <end position="312"/>
    </location>
</feature>
<evidence type="ECO:0000259" key="4">
    <source>
        <dbReference type="PROSITE" id="PS51724"/>
    </source>
</evidence>
<proteinExistence type="predicted"/>
<accession>A0A4Q2KG53</accession>
<dbReference type="EMBL" id="SDPV01000002">
    <property type="protein sequence ID" value="RXZ64028.1"/>
    <property type="molecule type" value="Genomic_DNA"/>
</dbReference>
<feature type="repeat" description="TPR" evidence="1">
    <location>
        <begin position="62"/>
        <end position="95"/>
    </location>
</feature>
<dbReference type="InterPro" id="IPR019734">
    <property type="entry name" value="TPR_rpt"/>
</dbReference>
<sequence>MRRNPGHTFIGAVVLAVLAGAGPAAAQNNRSVSRAVVQPLPPPSVSSLGEALRRLARDPRDVDALIGAGNASLELNDIEAAIGFFGRAQELSPENGRIKLGLAGAFVRSGRPIEALRLFEEAERAGVSTATLASERGLAYDLVGDNPSAQAQYRQALAGGQEDAEAVRRLAISQAIAGDREAFEKTLYPQLVDEDYAGFRARAFGLAILGEEEEAVAIAETVMPRDLSERIAPYLRYMRRLTKAQQAAAANLGVFPRAAQIGRDDPRIAQYAGSSPSNRGADARLAPAGEPLRSRGEGDDATGQSSPAPSAAGSGGELPSVAVNAARAVVSEPVVQPVPDQAPVQTASAGSAELEPTQPSEALEAAVEPARTLLAGSAPAPAPGFDLSAVASSATPGRNATAAPASVAEAFSGFELGPLPRSGRAAGAVDITLIEPPREVEEKPPAKPKPPAHPRRLWVQVATGRDLSAFRYDWRRISRKAPEILGDFKPMTTPWVEAHRLLAGPFDTEKAAQEAVSKLREAGLDSFLFTSEEGQEIVPLR</sequence>
<protein>
    <submittedName>
        <fullName evidence="5">Tetratricopeptide repeat protein</fullName>
    </submittedName>
</protein>
<feature type="chain" id="PRO_5020562651" evidence="3">
    <location>
        <begin position="27"/>
        <end position="541"/>
    </location>
</feature>
<dbReference type="InterPro" id="IPR007730">
    <property type="entry name" value="SPOR-like_dom"/>
</dbReference>
<keyword evidence="6" id="KW-1185">Reference proteome</keyword>
<dbReference type="PROSITE" id="PS50005">
    <property type="entry name" value="TPR"/>
    <property type="match status" value="1"/>
</dbReference>
<feature type="region of interest" description="Disordered" evidence="2">
    <location>
        <begin position="337"/>
        <end position="360"/>
    </location>
</feature>
<dbReference type="AlphaFoldDB" id="A0A4Q2KG53"/>
<gene>
    <name evidence="5" type="ORF">ETX26_08810</name>
</gene>
<evidence type="ECO:0000256" key="2">
    <source>
        <dbReference type="SAM" id="MobiDB-lite"/>
    </source>
</evidence>
<feature type="domain" description="SPOR" evidence="4">
    <location>
        <begin position="451"/>
        <end position="531"/>
    </location>
</feature>
<name>A0A4Q2KG53_9SPHN</name>
<dbReference type="InterPro" id="IPR011990">
    <property type="entry name" value="TPR-like_helical_dom_sf"/>
</dbReference>
<dbReference type="Pfam" id="PF05036">
    <property type="entry name" value="SPOR"/>
    <property type="match status" value="1"/>
</dbReference>
<evidence type="ECO:0000313" key="5">
    <source>
        <dbReference type="EMBL" id="RXZ64028.1"/>
    </source>
</evidence>